<proteinExistence type="predicted"/>
<dbReference type="Pfam" id="PF04338">
    <property type="entry name" value="DUF481"/>
    <property type="match status" value="1"/>
</dbReference>
<keyword evidence="1" id="KW-0732">Signal</keyword>
<accession>A0A2S0HWW7</accession>
<dbReference type="InterPro" id="IPR007433">
    <property type="entry name" value="DUF481"/>
</dbReference>
<evidence type="ECO:0000313" key="3">
    <source>
        <dbReference type="Proteomes" id="UP000238442"/>
    </source>
</evidence>
<evidence type="ECO:0000256" key="1">
    <source>
        <dbReference type="SAM" id="SignalP"/>
    </source>
</evidence>
<organism evidence="2 3">
    <name type="scientific">Pukyongia salina</name>
    <dbReference type="NCBI Taxonomy" id="2094025"/>
    <lineage>
        <taxon>Bacteria</taxon>
        <taxon>Pseudomonadati</taxon>
        <taxon>Bacteroidota</taxon>
        <taxon>Flavobacteriia</taxon>
        <taxon>Flavobacteriales</taxon>
        <taxon>Flavobacteriaceae</taxon>
        <taxon>Pukyongia</taxon>
    </lineage>
</organism>
<dbReference type="EMBL" id="CP027062">
    <property type="protein sequence ID" value="AVI51044.1"/>
    <property type="molecule type" value="Genomic_DNA"/>
</dbReference>
<dbReference type="KEGG" id="aue:C5O00_07575"/>
<name>A0A2S0HWW7_9FLAO</name>
<dbReference type="RefSeq" id="WP_105216285.1">
    <property type="nucleotide sequence ID" value="NZ_CP027062.1"/>
</dbReference>
<evidence type="ECO:0008006" key="4">
    <source>
        <dbReference type="Google" id="ProtNLM"/>
    </source>
</evidence>
<feature type="chain" id="PRO_5015453372" description="DUF481 domain-containing protein" evidence="1">
    <location>
        <begin position="19"/>
        <end position="250"/>
    </location>
</feature>
<sequence>MRYFAFLFFLLISISAECQILNAESLRKVTDTSGFSGSMSASFAVKRNVNDFLTIGSDIHIQYKMKDHLILFKNDVAFQKIEGENFDNSLISHIRYNYRFHPRMAWEIFLQGQYNKVNLIDFRGLVGTGPRIKLTTSEKYKFYLGLLAMYEHENVIDGVTPTQKDFRASTYLSFSLYPSDHVTIISTTYYQPRIDKFHDYRISSMSSLVVDLFKNFALKTSYTFTYDAFPAIGIPNSQYDFSTGITYSFD</sequence>
<dbReference type="AlphaFoldDB" id="A0A2S0HWW7"/>
<keyword evidence="3" id="KW-1185">Reference proteome</keyword>
<dbReference type="Proteomes" id="UP000238442">
    <property type="component" value="Chromosome"/>
</dbReference>
<reference evidence="2 3" key="1">
    <citation type="submission" date="2018-02" db="EMBL/GenBank/DDBJ databases">
        <title>Genomic analysis of the strain RR4-38 isolated from a seawater recirculating aquaculture system.</title>
        <authorList>
            <person name="Kim Y.-S."/>
            <person name="Jang Y.H."/>
            <person name="Kim K.-H."/>
        </authorList>
    </citation>
    <scope>NUCLEOTIDE SEQUENCE [LARGE SCALE GENOMIC DNA]</scope>
    <source>
        <strain evidence="2 3">RR4-38</strain>
    </source>
</reference>
<gene>
    <name evidence="2" type="ORF">C5O00_07575</name>
</gene>
<protein>
    <recommendedName>
        <fullName evidence="4">DUF481 domain-containing protein</fullName>
    </recommendedName>
</protein>
<evidence type="ECO:0000313" key="2">
    <source>
        <dbReference type="EMBL" id="AVI51044.1"/>
    </source>
</evidence>
<feature type="signal peptide" evidence="1">
    <location>
        <begin position="1"/>
        <end position="18"/>
    </location>
</feature>
<dbReference type="OrthoDB" id="5333575at2"/>